<accession>A0A5C2S0L0</accession>
<evidence type="ECO:0000313" key="2">
    <source>
        <dbReference type="EMBL" id="RPD56897.1"/>
    </source>
</evidence>
<proteinExistence type="predicted"/>
<dbReference type="PANTHER" id="PTHR21310">
    <property type="entry name" value="AMINOGLYCOSIDE PHOSPHOTRANSFERASE-RELATED-RELATED"/>
    <property type="match status" value="1"/>
</dbReference>
<reference evidence="2" key="1">
    <citation type="journal article" date="2018" name="Genome Biol. Evol.">
        <title>Genomics and development of Lentinus tigrinus, a white-rot wood-decaying mushroom with dimorphic fruiting bodies.</title>
        <authorList>
            <person name="Wu B."/>
            <person name="Xu Z."/>
            <person name="Knudson A."/>
            <person name="Carlson A."/>
            <person name="Chen N."/>
            <person name="Kovaka S."/>
            <person name="LaButti K."/>
            <person name="Lipzen A."/>
            <person name="Pennachio C."/>
            <person name="Riley R."/>
            <person name="Schakwitz W."/>
            <person name="Umezawa K."/>
            <person name="Ohm R.A."/>
            <person name="Grigoriev I.V."/>
            <person name="Nagy L.G."/>
            <person name="Gibbons J."/>
            <person name="Hibbett D."/>
        </authorList>
    </citation>
    <scope>NUCLEOTIDE SEQUENCE [LARGE SCALE GENOMIC DNA]</scope>
    <source>
        <strain evidence="2">ALCF2SS1-6</strain>
    </source>
</reference>
<organism evidence="2 3">
    <name type="scientific">Lentinus tigrinus ALCF2SS1-6</name>
    <dbReference type="NCBI Taxonomy" id="1328759"/>
    <lineage>
        <taxon>Eukaryota</taxon>
        <taxon>Fungi</taxon>
        <taxon>Dikarya</taxon>
        <taxon>Basidiomycota</taxon>
        <taxon>Agaricomycotina</taxon>
        <taxon>Agaricomycetes</taxon>
        <taxon>Polyporales</taxon>
        <taxon>Polyporaceae</taxon>
        <taxon>Lentinus</taxon>
    </lineage>
</organism>
<dbReference type="InterPro" id="IPR002575">
    <property type="entry name" value="Aminoglycoside_PTrfase"/>
</dbReference>
<dbReference type="SUPFAM" id="SSF56112">
    <property type="entry name" value="Protein kinase-like (PK-like)"/>
    <property type="match status" value="1"/>
</dbReference>
<dbReference type="GO" id="GO:0016301">
    <property type="term" value="F:kinase activity"/>
    <property type="evidence" value="ECO:0007669"/>
    <property type="project" value="UniProtKB-KW"/>
</dbReference>
<name>A0A5C2S0L0_9APHY</name>
<dbReference type="Pfam" id="PF01636">
    <property type="entry name" value="APH"/>
    <property type="match status" value="1"/>
</dbReference>
<dbReference type="OrthoDB" id="5404599at2759"/>
<evidence type="ECO:0000259" key="1">
    <source>
        <dbReference type="Pfam" id="PF01636"/>
    </source>
</evidence>
<dbReference type="InterPro" id="IPR051678">
    <property type="entry name" value="AGP_Transferase"/>
</dbReference>
<sequence>MDNTFARPMPDAIPVQKVWFARYLPPETHDIFKPPPEAIHDTLRLMAKDYTGLEGAGSSQSTFYNLGDGRLVKTGHRTSLEEAYAMVFVRAHTTIPVPKVFMVFKYAGLVHIVMELVPGTALREAVYYDADGAPTTGDGMVTNEQLHGIMLQLRKIVEELRDLGRRFPPTRLMLGSLSGGRYTNTYFLEHLPSARFESIADFHAYWLKRVHPYKNMDGDAYEHLKRLARDSALYPSEAGVPKLTHGDLAPRNIIVRDGKIVAIVDWETFGWYPDFWENMGIHNEVMPQRVRDAIERVSGKMAEVTRTYIMVLCALRKG</sequence>
<dbReference type="InterPro" id="IPR011009">
    <property type="entry name" value="Kinase-like_dom_sf"/>
</dbReference>
<gene>
    <name evidence="2" type="ORF">L227DRAFT_614031</name>
</gene>
<feature type="domain" description="Aminoglycoside phosphotransferase" evidence="1">
    <location>
        <begin position="59"/>
        <end position="273"/>
    </location>
</feature>
<evidence type="ECO:0000313" key="3">
    <source>
        <dbReference type="Proteomes" id="UP000313359"/>
    </source>
</evidence>
<protein>
    <submittedName>
        <fullName evidence="2">Kinase-like protein</fullName>
    </submittedName>
</protein>
<dbReference type="AlphaFoldDB" id="A0A5C2S0L0"/>
<dbReference type="Gene3D" id="3.90.1200.10">
    <property type="match status" value="1"/>
</dbReference>
<keyword evidence="2" id="KW-0808">Transferase</keyword>
<dbReference type="PANTHER" id="PTHR21310:SF15">
    <property type="entry name" value="AMINOGLYCOSIDE PHOSPHOTRANSFERASE DOMAIN-CONTAINING PROTEIN"/>
    <property type="match status" value="1"/>
</dbReference>
<dbReference type="EMBL" id="ML122284">
    <property type="protein sequence ID" value="RPD56897.1"/>
    <property type="molecule type" value="Genomic_DNA"/>
</dbReference>
<dbReference type="Proteomes" id="UP000313359">
    <property type="component" value="Unassembled WGS sequence"/>
</dbReference>
<keyword evidence="3" id="KW-1185">Reference proteome</keyword>
<keyword evidence="2" id="KW-0418">Kinase</keyword>